<dbReference type="HAMAP" id="MF_00392">
    <property type="entry name" value="LpxB"/>
    <property type="match status" value="1"/>
</dbReference>
<evidence type="ECO:0000256" key="4">
    <source>
        <dbReference type="ARBA" id="ARBA00020902"/>
    </source>
</evidence>
<evidence type="ECO:0000256" key="7">
    <source>
        <dbReference type="ARBA" id="ARBA00022676"/>
    </source>
</evidence>
<evidence type="ECO:0000256" key="10">
    <source>
        <dbReference type="ARBA" id="ARBA00048975"/>
    </source>
</evidence>
<evidence type="ECO:0000256" key="8">
    <source>
        <dbReference type="ARBA" id="ARBA00022679"/>
    </source>
</evidence>
<dbReference type="OrthoDB" id="9801642at2"/>
<keyword evidence="6 11" id="KW-0441">Lipid A biosynthesis</keyword>
<keyword evidence="5 11" id="KW-0444">Lipid biosynthesis</keyword>
<dbReference type="Pfam" id="PF02684">
    <property type="entry name" value="LpxB"/>
    <property type="match status" value="1"/>
</dbReference>
<dbReference type="GO" id="GO:0009245">
    <property type="term" value="P:lipid A biosynthetic process"/>
    <property type="evidence" value="ECO:0007669"/>
    <property type="project" value="UniProtKB-UniRule"/>
</dbReference>
<dbReference type="PANTHER" id="PTHR30372">
    <property type="entry name" value="LIPID-A-DISACCHARIDE SYNTHASE"/>
    <property type="match status" value="1"/>
</dbReference>
<evidence type="ECO:0000256" key="5">
    <source>
        <dbReference type="ARBA" id="ARBA00022516"/>
    </source>
</evidence>
<sequence>MAVTTGPRLALVAGEASGDLLGGLLLAGLRQRWPQLQAGGIAGPRMQAQGCASWWPQERLSVFGYVDALQRLPELLRIRRQLGDRLLAERPAAFIGIDAPDFNFGLETRLRAGGLKTIHFVCPSIWAWRGERVVKLKAAADHVLCLFPFEPALLQQHGVAATFVGHPLADAIQLEVPRAAARTALGLAEAATVVALLPGSRRSEITHIAPRLAAAAVLMRRARPGLRFVLPVAPGLRDLVAPIVARHGAGADIQLLDGQSHAALAACDVTLVASGTAALEAALFKRPMVITYHLAWLNWRRMRRMAYQPWFGLPNILSGDFVVPELIQDAATPDALAREGLAWLDDAPRCAALVRRFDDLHLSLRQNTAQKATDAIAQVLQG</sequence>
<dbReference type="GO" id="GO:0005543">
    <property type="term" value="F:phospholipid binding"/>
    <property type="evidence" value="ECO:0007669"/>
    <property type="project" value="TreeGrafter"/>
</dbReference>
<evidence type="ECO:0000256" key="6">
    <source>
        <dbReference type="ARBA" id="ARBA00022556"/>
    </source>
</evidence>
<dbReference type="InterPro" id="IPR003835">
    <property type="entry name" value="Glyco_trans_19"/>
</dbReference>
<evidence type="ECO:0000256" key="11">
    <source>
        <dbReference type="HAMAP-Rule" id="MF_00392"/>
    </source>
</evidence>
<dbReference type="AlphaFoldDB" id="A0A480AMQ5"/>
<comment type="similarity">
    <text evidence="2 11">Belongs to the LpxB family.</text>
</comment>
<organism evidence="12 13">
    <name type="scientific">Pseudaquabacterium pictum</name>
    <dbReference type="NCBI Taxonomy" id="2315236"/>
    <lineage>
        <taxon>Bacteria</taxon>
        <taxon>Pseudomonadati</taxon>
        <taxon>Pseudomonadota</taxon>
        <taxon>Betaproteobacteria</taxon>
        <taxon>Burkholderiales</taxon>
        <taxon>Sphaerotilaceae</taxon>
        <taxon>Pseudaquabacterium</taxon>
    </lineage>
</organism>
<evidence type="ECO:0000256" key="2">
    <source>
        <dbReference type="ARBA" id="ARBA00007868"/>
    </source>
</evidence>
<proteinExistence type="inferred from homology"/>
<comment type="caution">
    <text evidence="12">The sequence shown here is derived from an EMBL/GenBank/DDBJ whole genome shotgun (WGS) entry which is preliminary data.</text>
</comment>
<gene>
    <name evidence="11 12" type="primary">lpxB</name>
    <name evidence="12" type="ORF">AQPW35_13670</name>
</gene>
<dbReference type="GO" id="GO:0008915">
    <property type="term" value="F:lipid-A-disaccharide synthase activity"/>
    <property type="evidence" value="ECO:0007669"/>
    <property type="project" value="UniProtKB-UniRule"/>
</dbReference>
<keyword evidence="13" id="KW-1185">Reference proteome</keyword>
<evidence type="ECO:0000256" key="3">
    <source>
        <dbReference type="ARBA" id="ARBA00012687"/>
    </source>
</evidence>
<keyword evidence="7 11" id="KW-0328">Glycosyltransferase</keyword>
<comment type="pathway">
    <text evidence="11">Bacterial outer membrane biogenesis; LPS lipid A biosynthesis.</text>
</comment>
<dbReference type="RefSeq" id="WP_137732011.1">
    <property type="nucleotide sequence ID" value="NZ_BJCL01000002.1"/>
</dbReference>
<keyword evidence="8 11" id="KW-0808">Transferase</keyword>
<dbReference type="SUPFAM" id="SSF53756">
    <property type="entry name" value="UDP-Glycosyltransferase/glycogen phosphorylase"/>
    <property type="match status" value="1"/>
</dbReference>
<evidence type="ECO:0000313" key="13">
    <source>
        <dbReference type="Proteomes" id="UP000301751"/>
    </source>
</evidence>
<dbReference type="Proteomes" id="UP000301751">
    <property type="component" value="Unassembled WGS sequence"/>
</dbReference>
<dbReference type="UniPathway" id="UPA00973"/>
<dbReference type="EC" id="2.4.1.182" evidence="3 11"/>
<evidence type="ECO:0000256" key="9">
    <source>
        <dbReference type="ARBA" id="ARBA00023098"/>
    </source>
</evidence>
<comment type="function">
    <text evidence="1 11">Condensation of UDP-2,3-diacylglucosamine and 2,3-diacylglucosamine-1-phosphate to form lipid A disaccharide, a precursor of lipid A, a phosphorylated glycolipid that anchors the lipopolysaccharide to the outer membrane of the cell.</text>
</comment>
<dbReference type="PANTHER" id="PTHR30372:SF4">
    <property type="entry name" value="LIPID-A-DISACCHARIDE SYNTHASE, MITOCHONDRIAL-RELATED"/>
    <property type="match status" value="1"/>
</dbReference>
<dbReference type="GO" id="GO:0016020">
    <property type="term" value="C:membrane"/>
    <property type="evidence" value="ECO:0007669"/>
    <property type="project" value="GOC"/>
</dbReference>
<reference evidence="13" key="1">
    <citation type="submission" date="2019-03" db="EMBL/GenBank/DDBJ databases">
        <title>Aquabacterium pictum sp.nov., the first bacteriochlorophyll a-containing freshwater bacterium in the genus Aquabacterium of the class Betaproteobacteria.</title>
        <authorList>
            <person name="Hirose S."/>
            <person name="Tank M."/>
            <person name="Hara E."/>
            <person name="Tamaki H."/>
            <person name="Takaichi S."/>
            <person name="Haruta S."/>
            <person name="Hanada S."/>
        </authorList>
    </citation>
    <scope>NUCLEOTIDE SEQUENCE [LARGE SCALE GENOMIC DNA]</scope>
    <source>
        <strain evidence="13">W35</strain>
    </source>
</reference>
<name>A0A480AMQ5_9BURK</name>
<protein>
    <recommendedName>
        <fullName evidence="4 11">Lipid-A-disaccharide synthase</fullName>
        <ecNumber evidence="3 11">2.4.1.182</ecNumber>
    </recommendedName>
</protein>
<keyword evidence="9 11" id="KW-0443">Lipid metabolism</keyword>
<comment type="catalytic activity">
    <reaction evidence="10 11">
        <text>a lipid X + a UDP-2-N,3-O-bis[(3R)-3-hydroxyacyl]-alpha-D-glucosamine = a lipid A disaccharide + UDP + H(+)</text>
        <dbReference type="Rhea" id="RHEA:67828"/>
        <dbReference type="ChEBI" id="CHEBI:15378"/>
        <dbReference type="ChEBI" id="CHEBI:58223"/>
        <dbReference type="ChEBI" id="CHEBI:137748"/>
        <dbReference type="ChEBI" id="CHEBI:176338"/>
        <dbReference type="ChEBI" id="CHEBI:176343"/>
        <dbReference type="EC" id="2.4.1.182"/>
    </reaction>
</comment>
<evidence type="ECO:0000256" key="1">
    <source>
        <dbReference type="ARBA" id="ARBA00002056"/>
    </source>
</evidence>
<accession>A0A480AMQ5</accession>
<dbReference type="NCBIfam" id="TIGR00215">
    <property type="entry name" value="lpxB"/>
    <property type="match status" value="1"/>
</dbReference>
<dbReference type="EMBL" id="BJCL01000002">
    <property type="protein sequence ID" value="GCL62286.1"/>
    <property type="molecule type" value="Genomic_DNA"/>
</dbReference>
<evidence type="ECO:0000313" key="12">
    <source>
        <dbReference type="EMBL" id="GCL62286.1"/>
    </source>
</evidence>